<evidence type="ECO:0000313" key="6">
    <source>
        <dbReference type="Proteomes" id="UP000448575"/>
    </source>
</evidence>
<dbReference type="EMBL" id="WWCJ01000031">
    <property type="protein sequence ID" value="MYN05486.1"/>
    <property type="molecule type" value="Genomic_DNA"/>
</dbReference>
<dbReference type="InterPro" id="IPR050469">
    <property type="entry name" value="Diguanylate_Cyclase"/>
</dbReference>
<evidence type="ECO:0000256" key="1">
    <source>
        <dbReference type="ARBA" id="ARBA00012528"/>
    </source>
</evidence>
<accession>A0A6N9HPZ8</accession>
<dbReference type="InterPro" id="IPR043128">
    <property type="entry name" value="Rev_trsase/Diguanyl_cyclase"/>
</dbReference>
<evidence type="ECO:0000313" key="5">
    <source>
        <dbReference type="EMBL" id="MYN05486.1"/>
    </source>
</evidence>
<evidence type="ECO:0000259" key="4">
    <source>
        <dbReference type="PROSITE" id="PS50887"/>
    </source>
</evidence>
<comment type="catalytic activity">
    <reaction evidence="2">
        <text>2 GTP = 3',3'-c-di-GMP + 2 diphosphate</text>
        <dbReference type="Rhea" id="RHEA:24898"/>
        <dbReference type="ChEBI" id="CHEBI:33019"/>
        <dbReference type="ChEBI" id="CHEBI:37565"/>
        <dbReference type="ChEBI" id="CHEBI:58805"/>
        <dbReference type="EC" id="2.7.7.65"/>
    </reaction>
</comment>
<organism evidence="5 6">
    <name type="scientific">Pseudoduganella guangdongensis</name>
    <dbReference type="NCBI Taxonomy" id="2692179"/>
    <lineage>
        <taxon>Bacteria</taxon>
        <taxon>Pseudomonadati</taxon>
        <taxon>Pseudomonadota</taxon>
        <taxon>Betaproteobacteria</taxon>
        <taxon>Burkholderiales</taxon>
        <taxon>Oxalobacteraceae</taxon>
        <taxon>Telluria group</taxon>
        <taxon>Pseudoduganella</taxon>
    </lineage>
</organism>
<proteinExistence type="predicted"/>
<dbReference type="InterPro" id="IPR011990">
    <property type="entry name" value="TPR-like_helical_dom_sf"/>
</dbReference>
<sequence>MRHSRTQVPGFPVSTFTKRLHQLVGACLLASVCTLAPAQAPSPSPLDQDIAQIREQVRFVPEQALVQLQQMEPQARSAPAQTRAEFLSQLALTHRSLGKFDSALALADELHAYGLAQDNKIIIAKGLLTKAYVRSAMNERQLSHELAFEAEKLANTAGDLVLRVQATITAGQSYAEQGNYPVALNRLQSAVDLAHQVGSDKVPLASALNALTLLYTQMREYDKAWEALAETFEVSEALNSPGRMSIANNTEYGLAIDTRQYKRAMRALLNNLELTRKIGAKRMIATTLVNLSDINLKLHEFTTALRFANEAAAAAREARDDSIEATSRINAGQAYMGTGKVAEGKKSFALGMAYFEKTGDKPELQALLTEYGQALERVGDFQGAVEAYHRERAISNELFEAQRKKAMWELQEKYDTEKKKRQIESLSHENDVKSAELTARRLQQRIWWLLAVVFALAAVIVGLLYRKVRQANAQLEVKNLELKAQSSLDPLTSLYNRRHFQEYMRTHNQVERRGANGEDIVGALFLMDVDHFKHVNDTYGHAAGDAVLKMIAESLRVALRETDMIVRWGGEEFLAFLPAIPRNGVDEIARRILHSISSQPVPFQDHMIHVNVSVGFAPFPLAPGGTPLPWERAVNLVDMALYLAKAHGRNRAYGVRGFENFEQTSMEAIEQNLEQAWRAGFVDLTLVLGGAPDEPPPSNVVPLKSKSGN</sequence>
<dbReference type="Proteomes" id="UP000448575">
    <property type="component" value="Unassembled WGS sequence"/>
</dbReference>
<dbReference type="InterPro" id="IPR026000">
    <property type="entry name" value="Apc5_dom"/>
</dbReference>
<keyword evidence="3" id="KW-1133">Transmembrane helix</keyword>
<reference evidence="5 6" key="1">
    <citation type="submission" date="2019-12" db="EMBL/GenBank/DDBJ databases">
        <title>Novel species isolated from a subtropical stream in China.</title>
        <authorList>
            <person name="Lu H."/>
        </authorList>
    </citation>
    <scope>NUCLEOTIDE SEQUENCE [LARGE SCALE GENOMIC DNA]</scope>
    <source>
        <strain evidence="5 6">DS3</strain>
    </source>
</reference>
<dbReference type="InterPro" id="IPR029787">
    <property type="entry name" value="Nucleotide_cyclase"/>
</dbReference>
<dbReference type="AlphaFoldDB" id="A0A6N9HPZ8"/>
<feature type="domain" description="GGDEF" evidence="4">
    <location>
        <begin position="520"/>
        <end position="657"/>
    </location>
</feature>
<dbReference type="SUPFAM" id="SSF55073">
    <property type="entry name" value="Nucleotide cyclase"/>
    <property type="match status" value="1"/>
</dbReference>
<dbReference type="FunFam" id="3.30.70.270:FF:000001">
    <property type="entry name" value="Diguanylate cyclase domain protein"/>
    <property type="match status" value="1"/>
</dbReference>
<dbReference type="NCBIfam" id="TIGR00254">
    <property type="entry name" value="GGDEF"/>
    <property type="match status" value="1"/>
</dbReference>
<protein>
    <recommendedName>
        <fullName evidence="1">diguanylate cyclase</fullName>
        <ecNumber evidence="1">2.7.7.65</ecNumber>
    </recommendedName>
</protein>
<dbReference type="PANTHER" id="PTHR45138:SF9">
    <property type="entry name" value="DIGUANYLATE CYCLASE DGCM-RELATED"/>
    <property type="match status" value="1"/>
</dbReference>
<dbReference type="Gene3D" id="3.30.70.270">
    <property type="match status" value="1"/>
</dbReference>
<keyword evidence="3" id="KW-0472">Membrane</keyword>
<keyword evidence="3" id="KW-0812">Transmembrane</keyword>
<dbReference type="EC" id="2.7.7.65" evidence="1"/>
<dbReference type="Gene3D" id="1.25.40.10">
    <property type="entry name" value="Tetratricopeptide repeat domain"/>
    <property type="match status" value="2"/>
</dbReference>
<evidence type="ECO:0000256" key="2">
    <source>
        <dbReference type="ARBA" id="ARBA00034247"/>
    </source>
</evidence>
<dbReference type="PROSITE" id="PS50887">
    <property type="entry name" value="GGDEF"/>
    <property type="match status" value="1"/>
</dbReference>
<feature type="transmembrane region" description="Helical" evidence="3">
    <location>
        <begin position="446"/>
        <end position="465"/>
    </location>
</feature>
<dbReference type="GO" id="GO:0052621">
    <property type="term" value="F:diguanylate cyclase activity"/>
    <property type="evidence" value="ECO:0007669"/>
    <property type="project" value="UniProtKB-EC"/>
</dbReference>
<dbReference type="CDD" id="cd01949">
    <property type="entry name" value="GGDEF"/>
    <property type="match status" value="1"/>
</dbReference>
<gene>
    <name evidence="5" type="ORF">GTP41_25660</name>
</gene>
<name>A0A6N9HPZ8_9BURK</name>
<dbReference type="SMART" id="SM00267">
    <property type="entry name" value="GGDEF"/>
    <property type="match status" value="1"/>
</dbReference>
<dbReference type="Pfam" id="PF00990">
    <property type="entry name" value="GGDEF"/>
    <property type="match status" value="1"/>
</dbReference>
<dbReference type="InterPro" id="IPR000160">
    <property type="entry name" value="GGDEF_dom"/>
</dbReference>
<comment type="caution">
    <text evidence="5">The sequence shown here is derived from an EMBL/GenBank/DDBJ whole genome shotgun (WGS) entry which is preliminary data.</text>
</comment>
<keyword evidence="6" id="KW-1185">Reference proteome</keyword>
<dbReference type="SUPFAM" id="SSF48452">
    <property type="entry name" value="TPR-like"/>
    <property type="match status" value="2"/>
</dbReference>
<dbReference type="Pfam" id="PF12862">
    <property type="entry name" value="ANAPC5"/>
    <property type="match status" value="2"/>
</dbReference>
<evidence type="ECO:0000256" key="3">
    <source>
        <dbReference type="SAM" id="Phobius"/>
    </source>
</evidence>
<dbReference type="PANTHER" id="PTHR45138">
    <property type="entry name" value="REGULATORY COMPONENTS OF SENSORY TRANSDUCTION SYSTEM"/>
    <property type="match status" value="1"/>
</dbReference>